<keyword evidence="3" id="KW-1185">Reference proteome</keyword>
<dbReference type="EMBL" id="JARK01001346">
    <property type="protein sequence ID" value="EYC26636.1"/>
    <property type="molecule type" value="Genomic_DNA"/>
</dbReference>
<protein>
    <submittedName>
        <fullName evidence="2">Uncharacterized protein</fullName>
    </submittedName>
</protein>
<dbReference type="Proteomes" id="UP000024635">
    <property type="component" value="Unassembled WGS sequence"/>
</dbReference>
<dbReference type="AlphaFoldDB" id="A0A016VH80"/>
<name>A0A016VH80_9BILA</name>
<comment type="caution">
    <text evidence="2">The sequence shown here is derived from an EMBL/GenBank/DDBJ whole genome shotgun (WGS) entry which is preliminary data.</text>
</comment>
<feature type="transmembrane region" description="Helical" evidence="1">
    <location>
        <begin position="51"/>
        <end position="69"/>
    </location>
</feature>
<organism evidence="2 3">
    <name type="scientific">Ancylostoma ceylanicum</name>
    <dbReference type="NCBI Taxonomy" id="53326"/>
    <lineage>
        <taxon>Eukaryota</taxon>
        <taxon>Metazoa</taxon>
        <taxon>Ecdysozoa</taxon>
        <taxon>Nematoda</taxon>
        <taxon>Chromadorea</taxon>
        <taxon>Rhabditida</taxon>
        <taxon>Rhabditina</taxon>
        <taxon>Rhabditomorpha</taxon>
        <taxon>Strongyloidea</taxon>
        <taxon>Ancylostomatidae</taxon>
        <taxon>Ancylostomatinae</taxon>
        <taxon>Ancylostoma</taxon>
    </lineage>
</organism>
<keyword evidence="1" id="KW-0472">Membrane</keyword>
<keyword evidence="1" id="KW-1133">Transmembrane helix</keyword>
<evidence type="ECO:0000313" key="2">
    <source>
        <dbReference type="EMBL" id="EYC26636.1"/>
    </source>
</evidence>
<keyword evidence="1" id="KW-0812">Transmembrane</keyword>
<evidence type="ECO:0000256" key="1">
    <source>
        <dbReference type="SAM" id="Phobius"/>
    </source>
</evidence>
<sequence>MDWIVQQEFQKKQEKWLKKCSSLVSLRNEALKPELELVVVSTLNRRKVFRTNLLMVLLKIIVLIVVINSEEGQDLLYKSITIYVCYTTLKKYKTFPPS</sequence>
<gene>
    <name evidence="2" type="primary">Acey_s0010.g881</name>
    <name evidence="2" type="ORF">Y032_0010g881</name>
</gene>
<accession>A0A016VH80</accession>
<reference evidence="3" key="1">
    <citation type="journal article" date="2015" name="Nat. Genet.">
        <title>The genome and transcriptome of the zoonotic hookworm Ancylostoma ceylanicum identify infection-specific gene families.</title>
        <authorList>
            <person name="Schwarz E.M."/>
            <person name="Hu Y."/>
            <person name="Antoshechkin I."/>
            <person name="Miller M.M."/>
            <person name="Sternberg P.W."/>
            <person name="Aroian R.V."/>
        </authorList>
    </citation>
    <scope>NUCLEOTIDE SEQUENCE</scope>
    <source>
        <strain evidence="3">HY135</strain>
    </source>
</reference>
<proteinExistence type="predicted"/>
<evidence type="ECO:0000313" key="3">
    <source>
        <dbReference type="Proteomes" id="UP000024635"/>
    </source>
</evidence>